<feature type="domain" description="MutL C-terminal dimerisation" evidence="4">
    <location>
        <begin position="699"/>
        <end position="848"/>
    </location>
</feature>
<dbReference type="GO" id="GO:0061982">
    <property type="term" value="P:meiosis I cell cycle process"/>
    <property type="evidence" value="ECO:0007669"/>
    <property type="project" value="UniProtKB-ARBA"/>
</dbReference>
<dbReference type="InterPro" id="IPR038973">
    <property type="entry name" value="MutL/Mlh/Pms-like"/>
</dbReference>
<evidence type="ECO:0000259" key="4">
    <source>
        <dbReference type="SMART" id="SM00853"/>
    </source>
</evidence>
<feature type="compositionally biased region" description="Low complexity" evidence="3">
    <location>
        <begin position="1055"/>
        <end position="1068"/>
    </location>
</feature>
<dbReference type="CDD" id="cd03484">
    <property type="entry name" value="MutL_Trans_hPMS_2_like"/>
    <property type="match status" value="1"/>
</dbReference>
<evidence type="ECO:0000259" key="5">
    <source>
        <dbReference type="SMART" id="SM01340"/>
    </source>
</evidence>
<dbReference type="Gene3D" id="3.30.230.10">
    <property type="match status" value="1"/>
</dbReference>
<name>A0AAF0EZC7_9BASI</name>
<dbReference type="InterPro" id="IPR014762">
    <property type="entry name" value="DNA_mismatch_repair_CS"/>
</dbReference>
<dbReference type="InterPro" id="IPR013507">
    <property type="entry name" value="DNA_mismatch_S5_2-like"/>
</dbReference>
<dbReference type="SMART" id="SM00853">
    <property type="entry name" value="MutL_C"/>
    <property type="match status" value="1"/>
</dbReference>
<dbReference type="FunFam" id="3.30.1370.100:FF:000001">
    <property type="entry name" value="Mismatch repair endonuclease pms1, putative"/>
    <property type="match status" value="1"/>
</dbReference>
<feature type="compositionally biased region" description="Pro residues" evidence="3">
    <location>
        <begin position="1117"/>
        <end position="1127"/>
    </location>
</feature>
<feature type="region of interest" description="Disordered" evidence="3">
    <location>
        <begin position="1048"/>
        <end position="1178"/>
    </location>
</feature>
<feature type="region of interest" description="Disordered" evidence="3">
    <location>
        <begin position="365"/>
        <end position="411"/>
    </location>
</feature>
<dbReference type="SUPFAM" id="SSF55874">
    <property type="entry name" value="ATPase domain of HSP90 chaperone/DNA topoisomerase II/histidine kinase"/>
    <property type="match status" value="1"/>
</dbReference>
<dbReference type="NCBIfam" id="TIGR00585">
    <property type="entry name" value="mutl"/>
    <property type="match status" value="1"/>
</dbReference>
<evidence type="ECO:0000256" key="3">
    <source>
        <dbReference type="SAM" id="MobiDB-lite"/>
    </source>
</evidence>
<keyword evidence="6" id="KW-0067">ATP-binding</keyword>
<gene>
    <name evidence="6" type="primary">PMS1</name>
    <name evidence="6" type="ORF">MCUN1_002353</name>
</gene>
<dbReference type="CDD" id="cd16926">
    <property type="entry name" value="HATPase_MutL-MLH-PMS-like"/>
    <property type="match status" value="1"/>
</dbReference>
<dbReference type="Gene3D" id="3.30.1540.20">
    <property type="entry name" value="MutL, C-terminal domain, dimerisation subdomain"/>
    <property type="match status" value="1"/>
</dbReference>
<organism evidence="6 7">
    <name type="scientific">Malassezia cuniculi</name>
    <dbReference type="NCBI Taxonomy" id="948313"/>
    <lineage>
        <taxon>Eukaryota</taxon>
        <taxon>Fungi</taxon>
        <taxon>Dikarya</taxon>
        <taxon>Basidiomycota</taxon>
        <taxon>Ustilaginomycotina</taxon>
        <taxon>Malasseziomycetes</taxon>
        <taxon>Malasseziales</taxon>
        <taxon>Malasseziaceae</taxon>
        <taxon>Malassezia</taxon>
    </lineage>
</organism>
<dbReference type="GO" id="GO:0140664">
    <property type="term" value="F:ATP-dependent DNA damage sensor activity"/>
    <property type="evidence" value="ECO:0007669"/>
    <property type="project" value="InterPro"/>
</dbReference>
<dbReference type="Pfam" id="PF08676">
    <property type="entry name" value="MutL_C"/>
    <property type="match status" value="1"/>
</dbReference>
<dbReference type="GO" id="GO:0032389">
    <property type="term" value="C:MutLalpha complex"/>
    <property type="evidence" value="ECO:0007669"/>
    <property type="project" value="TreeGrafter"/>
</dbReference>
<dbReference type="PANTHER" id="PTHR10073:SF52">
    <property type="entry name" value="MISMATCH REPAIR ENDONUCLEASE PMS2"/>
    <property type="match status" value="1"/>
</dbReference>
<evidence type="ECO:0000256" key="1">
    <source>
        <dbReference type="ARBA" id="ARBA00006082"/>
    </source>
</evidence>
<dbReference type="AlphaFoldDB" id="A0AAF0EZC7"/>
<dbReference type="FunFam" id="3.30.565.10:FF:000017">
    <property type="entry name" value="PMS1 homolog 1, mismatch repair system component"/>
    <property type="match status" value="1"/>
</dbReference>
<feature type="compositionally biased region" description="Acidic residues" evidence="3">
    <location>
        <begin position="604"/>
        <end position="615"/>
    </location>
</feature>
<protein>
    <submittedName>
        <fullName evidence="6">ATP-binding mismatch repair protein</fullName>
    </submittedName>
</protein>
<dbReference type="SUPFAM" id="SSF118116">
    <property type="entry name" value="DNA mismatch repair protein MutL"/>
    <property type="match status" value="1"/>
</dbReference>
<feature type="compositionally biased region" description="Polar residues" evidence="3">
    <location>
        <begin position="555"/>
        <end position="566"/>
    </location>
</feature>
<dbReference type="GO" id="GO:0005524">
    <property type="term" value="F:ATP binding"/>
    <property type="evidence" value="ECO:0007669"/>
    <property type="project" value="UniProtKB-KW"/>
</dbReference>
<dbReference type="GO" id="GO:0016887">
    <property type="term" value="F:ATP hydrolysis activity"/>
    <property type="evidence" value="ECO:0007669"/>
    <property type="project" value="InterPro"/>
</dbReference>
<dbReference type="PROSITE" id="PS00058">
    <property type="entry name" value="DNA_MISMATCH_REPAIR_1"/>
    <property type="match status" value="1"/>
</dbReference>
<dbReference type="GO" id="GO:0030983">
    <property type="term" value="F:mismatched DNA binding"/>
    <property type="evidence" value="ECO:0007669"/>
    <property type="project" value="InterPro"/>
</dbReference>
<evidence type="ECO:0000313" key="7">
    <source>
        <dbReference type="Proteomes" id="UP001219933"/>
    </source>
</evidence>
<feature type="region of interest" description="Disordered" evidence="3">
    <location>
        <begin position="458"/>
        <end position="577"/>
    </location>
</feature>
<keyword evidence="2" id="KW-0227">DNA damage</keyword>
<feature type="compositionally biased region" description="Polar residues" evidence="3">
    <location>
        <begin position="517"/>
        <end position="526"/>
    </location>
</feature>
<dbReference type="Pfam" id="PF13589">
    <property type="entry name" value="HATPase_c_3"/>
    <property type="match status" value="1"/>
</dbReference>
<keyword evidence="6" id="KW-0547">Nucleotide-binding</keyword>
<dbReference type="InterPro" id="IPR014790">
    <property type="entry name" value="MutL_C"/>
</dbReference>
<accession>A0AAF0EZC7</accession>
<dbReference type="GO" id="GO:0006298">
    <property type="term" value="P:mismatch repair"/>
    <property type="evidence" value="ECO:0007669"/>
    <property type="project" value="InterPro"/>
</dbReference>
<dbReference type="InterPro" id="IPR037198">
    <property type="entry name" value="MutL_C_sf"/>
</dbReference>
<dbReference type="InterPro" id="IPR002099">
    <property type="entry name" value="MutL/Mlh/PMS"/>
</dbReference>
<dbReference type="InterPro" id="IPR042120">
    <property type="entry name" value="MutL_C_dimsub"/>
</dbReference>
<dbReference type="Pfam" id="PF01119">
    <property type="entry name" value="DNA_mis_repair"/>
    <property type="match status" value="1"/>
</dbReference>
<dbReference type="InterPro" id="IPR042121">
    <property type="entry name" value="MutL_C_regsub"/>
</dbReference>
<reference evidence="6" key="1">
    <citation type="submission" date="2023-03" db="EMBL/GenBank/DDBJ databases">
        <title>Mating type loci evolution in Malassezia.</title>
        <authorList>
            <person name="Coelho M.A."/>
        </authorList>
    </citation>
    <scope>NUCLEOTIDE SEQUENCE</scope>
    <source>
        <strain evidence="6">CBS 11721</strain>
    </source>
</reference>
<dbReference type="InterPro" id="IPR036890">
    <property type="entry name" value="HATPase_C_sf"/>
</dbReference>
<evidence type="ECO:0000313" key="6">
    <source>
        <dbReference type="EMBL" id="WFD35497.1"/>
    </source>
</evidence>
<dbReference type="InterPro" id="IPR014721">
    <property type="entry name" value="Ribsml_uS5_D2-typ_fold_subgr"/>
</dbReference>
<dbReference type="EMBL" id="CP119879">
    <property type="protein sequence ID" value="WFD35497.1"/>
    <property type="molecule type" value="Genomic_DNA"/>
</dbReference>
<dbReference type="Gene3D" id="3.30.565.10">
    <property type="entry name" value="Histidine kinase-like ATPase, C-terminal domain"/>
    <property type="match status" value="1"/>
</dbReference>
<dbReference type="Gene3D" id="3.30.1370.100">
    <property type="entry name" value="MutL, C-terminal domain, regulatory subdomain"/>
    <property type="match status" value="1"/>
</dbReference>
<keyword evidence="7" id="KW-1185">Reference proteome</keyword>
<comment type="similarity">
    <text evidence="1">Belongs to the DNA mismatch repair MutL/HexB family.</text>
</comment>
<proteinExistence type="inferred from homology"/>
<dbReference type="Proteomes" id="UP001219933">
    <property type="component" value="Chromosome 3"/>
</dbReference>
<feature type="region of interest" description="Disordered" evidence="3">
    <location>
        <begin position="603"/>
        <end position="638"/>
    </location>
</feature>
<dbReference type="SUPFAM" id="SSF54211">
    <property type="entry name" value="Ribosomal protein S5 domain 2-like"/>
    <property type="match status" value="1"/>
</dbReference>
<sequence length="1230" mass="132650">MRIAPLAAADVRRLTGAQVVLDLRSVVKELIENALDAGATAIEVQFKGHGAEAVQVSDNGHGIQPADYASLALRHHTSKLESFEDLDGVTTYGFRGEALAAMCAVGTLVMTTATREQAPVATVLEFESSGALKSADKKAARAHGTTAVVSDLFAKLPVRRRELEKHVRREYAKAHALIQAYALITAGVRWETSLVNSGKKQSQLVVQASSGDSHVMANVKALFGARAAGTLTQLALDVADVHATVTGMISRPSAGSGRSSGDRQFFYINGRPWEAPRVARIFNDVYRQYNALQVPFVVADFRLPTDAYDVNVTPDKRTVYVHNEDILLDGLRDALDAFFAPSRGVFEMHGPRLQDVAKHILQQEAATQEAGGSEHMSGGAQDVGRAEAHVRGAPSEALVDDQPAADAVSDEAAGDMVDEPFDDACAAIDDAQAAMDEARTRDLDDSERVQQGDYGDFAASASERDSTGSHTCADEELDSPEPQMNTAEPESPSGHIVAAAEPESPSGHIVAAAEPDSPNSYSCASENESDPPHTSEDAGVSRQPAPHTRTARVPTVSTRSATWSQESRTRDNHSSLQTQFRQAVERFASSQSQECLELARDLEYAESDAESDDAAESAHDSPPPSKRRNVHSDTPEIVRTQTTPIGTLHVDLSVMPTQTPRRPRGPADISLSAAGIGSEHAEATLERVIEKGDFGEMEVIGQFNRGFIIVRRRVRGMDDLFIIDQHAADEKYNFEMLQQHAKLQTQQLIQPQVVELAPADELVAAEHITQLRASGFVVTLDDDAQPGRRLRLHALPASRDTVYGVADLEELLAALRDAPRATRVHCSKTRAIFASRACRKSIMIGAALEPSRMRTVWSVEMSMHDRDWRAALAAGDALDALRDALFAAAEEHVRIASHTQRTGTAVAELDRALARVDVAAARAAARVDTTAYIRGNQAAKEVAAAIQNEWNVVADEMDRIYELLSGAKLAMVVHDLSAQCQSMLDALEKAVDAAERGAHDSLAAATQHLPACVRMVEVLSTTDPENDASERHYARLRALQGRLRAMELPHTPRLGTSSTTPQGTPQSPHFHPGAATPRQLPTPRSARKRTSMLPIPSMDAPRSPGVPSTPTFGMPRAPAPAPAPPSLGTPRTVATPTLGARTPPWGTPRSAPASPGRRRVGRLRDDTQAPPLPGAAAGGLYIPDPRDALDVAVARICNARRIHISRVDSREEYNRYELLGKTVACRLLLI</sequence>
<dbReference type="PANTHER" id="PTHR10073">
    <property type="entry name" value="DNA MISMATCH REPAIR PROTEIN MLH, PMS, MUTL"/>
    <property type="match status" value="1"/>
</dbReference>
<dbReference type="SMART" id="SM01340">
    <property type="entry name" value="DNA_mis_repair"/>
    <property type="match status" value="1"/>
</dbReference>
<evidence type="ECO:0000256" key="2">
    <source>
        <dbReference type="ARBA" id="ARBA00022763"/>
    </source>
</evidence>
<feature type="domain" description="DNA mismatch repair protein S5" evidence="5">
    <location>
        <begin position="219"/>
        <end position="340"/>
    </location>
</feature>
<dbReference type="InterPro" id="IPR020568">
    <property type="entry name" value="Ribosomal_Su5_D2-typ_SF"/>
</dbReference>